<name>A0ABQ0JW08_9BACT</name>
<comment type="caution">
    <text evidence="4">The sequence shown here is derived from an EMBL/GenBank/DDBJ whole genome shotgun (WGS) entry which is preliminary data.</text>
</comment>
<evidence type="ECO:0000313" key="4">
    <source>
        <dbReference type="EMBL" id="GAN32917.1"/>
    </source>
</evidence>
<sequence>MDKYFKPKTTHYHIYRKAIITLIIIGIIIGGIYGGRELSWKEIAADEVAVIVNNLTGGIKLINRAGAVLYYPFIQDIYVLDKREQVLKMTSAEIDEKHPQGNPLTVKSIDGGDVVLDLQIQYMLNPDYAVHVVQNTGVGDVFKQKWLYDYARTICYYCYGELTLDEFPIASKRDVKAQKARDEINKMLEPHGFLVTSINLSDYRYYREYAEKIQERRLADKEVEEQKTRASAARENQRKVVVEETKKLEVEVARFRGECDKRIMDARGSAEAKKQDADAYLIRARFEADAEYERLAKDAEAILATLKTEAEGVRLLRNALEGEGDGGRNLVRLEYAKRLKQAIIRSTPIIRQGVETPQSIQRFKYIEDAPKIDYMFPEPPDAALVSPLKPGPDKSP</sequence>
<evidence type="ECO:0000256" key="2">
    <source>
        <dbReference type="SAM" id="Phobius"/>
    </source>
</evidence>
<dbReference type="Proteomes" id="UP000032309">
    <property type="component" value="Unassembled WGS sequence"/>
</dbReference>
<keyword evidence="2" id="KW-0472">Membrane</keyword>
<evidence type="ECO:0000313" key="5">
    <source>
        <dbReference type="Proteomes" id="UP000032309"/>
    </source>
</evidence>
<dbReference type="EMBL" id="BAFN01000001">
    <property type="protein sequence ID" value="GAN32917.1"/>
    <property type="molecule type" value="Genomic_DNA"/>
</dbReference>
<proteinExistence type="predicted"/>
<dbReference type="Gene3D" id="3.30.479.30">
    <property type="entry name" value="Band 7 domain"/>
    <property type="match status" value="1"/>
</dbReference>
<keyword evidence="2" id="KW-1133">Transmembrane helix</keyword>
<evidence type="ECO:0000259" key="3">
    <source>
        <dbReference type="Pfam" id="PF01145"/>
    </source>
</evidence>
<protein>
    <recommendedName>
        <fullName evidence="3">Band 7 domain-containing protein</fullName>
    </recommendedName>
</protein>
<feature type="domain" description="Band 7" evidence="3">
    <location>
        <begin position="42"/>
        <end position="232"/>
    </location>
</feature>
<feature type="transmembrane region" description="Helical" evidence="2">
    <location>
        <begin position="14"/>
        <end position="33"/>
    </location>
</feature>
<gene>
    <name evidence="4" type="ORF">BROSI_A1432</name>
</gene>
<reference evidence="5" key="1">
    <citation type="journal article" date="2015" name="Genome Announc.">
        <title>Draft Genome Sequence of an Anaerobic Ammonium-Oxidizing Bacterium, "Candidatus Brocadia sinica".</title>
        <authorList>
            <person name="Oshiki M."/>
            <person name="Shinyako-Hata K."/>
            <person name="Satoh H."/>
            <person name="Okabe S."/>
        </authorList>
    </citation>
    <scope>NUCLEOTIDE SEQUENCE [LARGE SCALE GENOMIC DNA]</scope>
    <source>
        <strain evidence="5">JPN1</strain>
    </source>
</reference>
<dbReference type="InterPro" id="IPR001107">
    <property type="entry name" value="Band_7"/>
</dbReference>
<evidence type="ECO:0000256" key="1">
    <source>
        <dbReference type="ARBA" id="ARBA00004167"/>
    </source>
</evidence>
<dbReference type="InterPro" id="IPR036013">
    <property type="entry name" value="Band_7/SPFH_dom_sf"/>
</dbReference>
<comment type="subcellular location">
    <subcellularLocation>
        <location evidence="1">Membrane</location>
        <topology evidence="1">Single-pass membrane protein</topology>
    </subcellularLocation>
</comment>
<keyword evidence="2" id="KW-0812">Transmembrane</keyword>
<dbReference type="SUPFAM" id="SSF117892">
    <property type="entry name" value="Band 7/SPFH domain"/>
    <property type="match status" value="1"/>
</dbReference>
<keyword evidence="5" id="KW-1185">Reference proteome</keyword>
<dbReference type="Pfam" id="PF01145">
    <property type="entry name" value="Band_7"/>
    <property type="match status" value="1"/>
</dbReference>
<accession>A0ABQ0JW08</accession>
<dbReference type="RefSeq" id="WP_052562997.1">
    <property type="nucleotide sequence ID" value="NZ_BAFN01000001.1"/>
</dbReference>
<organism evidence="4 5">
    <name type="scientific">Candidatus Brocadia sinica JPN1</name>
    <dbReference type="NCBI Taxonomy" id="1197129"/>
    <lineage>
        <taxon>Bacteria</taxon>
        <taxon>Pseudomonadati</taxon>
        <taxon>Planctomycetota</taxon>
        <taxon>Candidatus Brocadiia</taxon>
        <taxon>Candidatus Brocadiales</taxon>
        <taxon>Candidatus Brocadiaceae</taxon>
        <taxon>Candidatus Brocadia</taxon>
    </lineage>
</organism>